<dbReference type="OrthoDB" id="4347815at2759"/>
<feature type="transmembrane region" description="Helical" evidence="1">
    <location>
        <begin position="131"/>
        <end position="150"/>
    </location>
</feature>
<comment type="caution">
    <text evidence="2">The sequence shown here is derived from an EMBL/GenBank/DDBJ whole genome shotgun (WGS) entry which is preliminary data.</text>
</comment>
<keyword evidence="1" id="KW-0812">Transmembrane</keyword>
<reference evidence="3" key="1">
    <citation type="journal article" date="2017" name="Nat. Microbiol.">
        <title>Global analysis of biosynthetic gene clusters reveals vast potential of secondary metabolite production in Penicillium species.</title>
        <authorList>
            <person name="Nielsen J.C."/>
            <person name="Grijseels S."/>
            <person name="Prigent S."/>
            <person name="Ji B."/>
            <person name="Dainat J."/>
            <person name="Nielsen K.F."/>
            <person name="Frisvad J.C."/>
            <person name="Workman M."/>
            <person name="Nielsen J."/>
        </authorList>
    </citation>
    <scope>NUCLEOTIDE SEQUENCE [LARGE SCALE GENOMIC DNA]</scope>
    <source>
        <strain evidence="3">IBT 24891</strain>
    </source>
</reference>
<evidence type="ECO:0000313" key="2">
    <source>
        <dbReference type="EMBL" id="OQE20558.1"/>
    </source>
</evidence>
<keyword evidence="1" id="KW-0472">Membrane</keyword>
<gene>
    <name evidence="2" type="ORF">PENSTE_c013G01554</name>
</gene>
<accession>A0A1V6T2K2</accession>
<evidence type="ECO:0000313" key="3">
    <source>
        <dbReference type="Proteomes" id="UP000191285"/>
    </source>
</evidence>
<dbReference type="AlphaFoldDB" id="A0A1V6T2K2"/>
<dbReference type="EMBL" id="MLKD01000013">
    <property type="protein sequence ID" value="OQE20558.1"/>
    <property type="molecule type" value="Genomic_DNA"/>
</dbReference>
<proteinExistence type="predicted"/>
<keyword evidence="1" id="KW-1133">Transmembrane helix</keyword>
<name>A0A1V6T2K2_9EURO</name>
<protein>
    <submittedName>
        <fullName evidence="2">Uncharacterized protein</fullName>
    </submittedName>
</protein>
<organism evidence="2 3">
    <name type="scientific">Penicillium steckii</name>
    <dbReference type="NCBI Taxonomy" id="303698"/>
    <lineage>
        <taxon>Eukaryota</taxon>
        <taxon>Fungi</taxon>
        <taxon>Dikarya</taxon>
        <taxon>Ascomycota</taxon>
        <taxon>Pezizomycotina</taxon>
        <taxon>Eurotiomycetes</taxon>
        <taxon>Eurotiomycetidae</taxon>
        <taxon>Eurotiales</taxon>
        <taxon>Aspergillaceae</taxon>
        <taxon>Penicillium</taxon>
    </lineage>
</organism>
<dbReference type="Proteomes" id="UP000191285">
    <property type="component" value="Unassembled WGS sequence"/>
</dbReference>
<keyword evidence="3" id="KW-1185">Reference proteome</keyword>
<feature type="transmembrane region" description="Helical" evidence="1">
    <location>
        <begin position="88"/>
        <end position="111"/>
    </location>
</feature>
<sequence>MTSTESQSPNGSPGEKHTMDVEAAKSTPINANATARILEPLFFLLAARRGVQLDPEFKDVNIPDDKLILYTGKSGVEIFNKTSLFNRIIAGFGRLSDSWFMLPFTIFNFTFQVLEGLRSDDVQHIERRQNMIYNGKFSITIAATIWLLLFSAKKYTMKRIAASTPPQFNPSSYQYRFIQALNQRGIQYREFVSNSWQEMESIWAKDRNVTERFCIEGLIDPAGCSWVYDINVRVWNNGIVNLVFAMKDENLSKEKQGIVIQKI</sequence>
<evidence type="ECO:0000256" key="1">
    <source>
        <dbReference type="SAM" id="Phobius"/>
    </source>
</evidence>